<evidence type="ECO:0000259" key="4">
    <source>
        <dbReference type="PROSITE" id="PS01124"/>
    </source>
</evidence>
<evidence type="ECO:0000256" key="2">
    <source>
        <dbReference type="ARBA" id="ARBA00023125"/>
    </source>
</evidence>
<comment type="caution">
    <text evidence="5">The sequence shown here is derived from an EMBL/GenBank/DDBJ whole genome shotgun (WGS) entry which is preliminary data.</text>
</comment>
<dbReference type="Pfam" id="PF12833">
    <property type="entry name" value="HTH_18"/>
    <property type="match status" value="1"/>
</dbReference>
<evidence type="ECO:0000313" key="6">
    <source>
        <dbReference type="Proteomes" id="UP000310636"/>
    </source>
</evidence>
<organism evidence="5 6">
    <name type="scientific">Cohnella fermenti</name>
    <dbReference type="NCBI Taxonomy" id="2565925"/>
    <lineage>
        <taxon>Bacteria</taxon>
        <taxon>Bacillati</taxon>
        <taxon>Bacillota</taxon>
        <taxon>Bacilli</taxon>
        <taxon>Bacillales</taxon>
        <taxon>Paenibacillaceae</taxon>
        <taxon>Cohnella</taxon>
    </lineage>
</organism>
<dbReference type="PANTHER" id="PTHR43280">
    <property type="entry name" value="ARAC-FAMILY TRANSCRIPTIONAL REGULATOR"/>
    <property type="match status" value="1"/>
</dbReference>
<evidence type="ECO:0000313" key="5">
    <source>
        <dbReference type="EMBL" id="THF73514.1"/>
    </source>
</evidence>
<proteinExistence type="predicted"/>
<dbReference type="InterPro" id="IPR020449">
    <property type="entry name" value="Tscrpt_reg_AraC-type_HTH"/>
</dbReference>
<protein>
    <submittedName>
        <fullName evidence="5">Helix-turn-helix transcriptional regulator</fullName>
    </submittedName>
</protein>
<dbReference type="EMBL" id="SSOB01000054">
    <property type="protein sequence ID" value="THF73514.1"/>
    <property type="molecule type" value="Genomic_DNA"/>
</dbReference>
<gene>
    <name evidence="5" type="ORF">E6C55_28925</name>
</gene>
<dbReference type="SUPFAM" id="SSF51215">
    <property type="entry name" value="Regulatory protein AraC"/>
    <property type="match status" value="1"/>
</dbReference>
<dbReference type="InterPro" id="IPR037923">
    <property type="entry name" value="HTH-like"/>
</dbReference>
<dbReference type="RefSeq" id="WP_136373316.1">
    <property type="nucleotide sequence ID" value="NZ_SSOB01000054.1"/>
</dbReference>
<dbReference type="OrthoDB" id="2644630at2"/>
<feature type="domain" description="HTH araC/xylS-type" evidence="4">
    <location>
        <begin position="161"/>
        <end position="257"/>
    </location>
</feature>
<dbReference type="GO" id="GO:0003700">
    <property type="term" value="F:DNA-binding transcription factor activity"/>
    <property type="evidence" value="ECO:0007669"/>
    <property type="project" value="InterPro"/>
</dbReference>
<dbReference type="PANTHER" id="PTHR43280:SF10">
    <property type="entry name" value="REGULATORY PROTEIN POCR"/>
    <property type="match status" value="1"/>
</dbReference>
<accession>A0A4S4BIS6</accession>
<sequence>MLKVNDIRQDRAMEWFTEEKGDQPFYTLVFLRYGKCVYWVNHVKLILEKGDGLLIPYGTPYYAKSVPSVFHEKFVLTFSRRDAAGEEPSRLDILQEKKPIRLRIGSLDWMIDRLRTIAEEREDRTWLADVRAEAILAEVLVLWSRERRQGPVSAAVDYNAQRMKDYIQEYYRERITKDILGAHIGRSPNYAASLFRRATGQTISEYVHATRMKKAVYLLKDSLLTAGDISEMLGYRDVSYFNRLFKKLTGKNPSDYR</sequence>
<dbReference type="PRINTS" id="PR00032">
    <property type="entry name" value="HTHARAC"/>
</dbReference>
<keyword evidence="1" id="KW-0805">Transcription regulation</keyword>
<dbReference type="SUPFAM" id="SSF46689">
    <property type="entry name" value="Homeodomain-like"/>
    <property type="match status" value="1"/>
</dbReference>
<keyword evidence="3" id="KW-0804">Transcription</keyword>
<dbReference type="InterPro" id="IPR009057">
    <property type="entry name" value="Homeodomain-like_sf"/>
</dbReference>
<reference evidence="5 6" key="1">
    <citation type="submission" date="2019-04" db="EMBL/GenBank/DDBJ databases">
        <title>Cohnella sp. nov. isolated from preserved vegetables.</title>
        <authorList>
            <person name="Lin S.-Y."/>
            <person name="Hung M.-H."/>
            <person name="Young C.-C."/>
        </authorList>
    </citation>
    <scope>NUCLEOTIDE SEQUENCE [LARGE SCALE GENOMIC DNA]</scope>
    <source>
        <strain evidence="5 6">CC-MHH1044</strain>
    </source>
</reference>
<dbReference type="Gene3D" id="1.10.10.60">
    <property type="entry name" value="Homeodomain-like"/>
    <property type="match status" value="2"/>
</dbReference>
<dbReference type="AlphaFoldDB" id="A0A4S4BIS6"/>
<evidence type="ECO:0000256" key="3">
    <source>
        <dbReference type="ARBA" id="ARBA00023163"/>
    </source>
</evidence>
<evidence type="ECO:0000256" key="1">
    <source>
        <dbReference type="ARBA" id="ARBA00023015"/>
    </source>
</evidence>
<dbReference type="SMART" id="SM00342">
    <property type="entry name" value="HTH_ARAC"/>
    <property type="match status" value="1"/>
</dbReference>
<keyword evidence="6" id="KW-1185">Reference proteome</keyword>
<name>A0A4S4BIS6_9BACL</name>
<keyword evidence="2" id="KW-0238">DNA-binding</keyword>
<dbReference type="GO" id="GO:0043565">
    <property type="term" value="F:sequence-specific DNA binding"/>
    <property type="evidence" value="ECO:0007669"/>
    <property type="project" value="InterPro"/>
</dbReference>
<dbReference type="InterPro" id="IPR018060">
    <property type="entry name" value="HTH_AraC"/>
</dbReference>
<dbReference type="Proteomes" id="UP000310636">
    <property type="component" value="Unassembled WGS sequence"/>
</dbReference>
<dbReference type="PROSITE" id="PS01124">
    <property type="entry name" value="HTH_ARAC_FAMILY_2"/>
    <property type="match status" value="1"/>
</dbReference>